<evidence type="ECO:0000256" key="1">
    <source>
        <dbReference type="ARBA" id="ARBA00004651"/>
    </source>
</evidence>
<comment type="similarity">
    <text evidence="2">Belongs to the peptidase A24 family.</text>
</comment>
<dbReference type="PANTHER" id="PTHR30487:SF0">
    <property type="entry name" value="PREPILIN LEADER PEPTIDASE_N-METHYLTRANSFERASE-RELATED"/>
    <property type="match status" value="1"/>
</dbReference>
<accession>A0A495IHT8</accession>
<keyword evidence="10" id="KW-0808">Transferase</keyword>
<feature type="transmembrane region" description="Helical" evidence="7">
    <location>
        <begin position="168"/>
        <end position="190"/>
    </location>
</feature>
<gene>
    <name evidence="10" type="ORF">C8E83_2672</name>
</gene>
<dbReference type="GO" id="GO:0008168">
    <property type="term" value="F:methyltransferase activity"/>
    <property type="evidence" value="ECO:0007669"/>
    <property type="project" value="UniProtKB-KW"/>
</dbReference>
<keyword evidence="11" id="KW-1185">Reference proteome</keyword>
<dbReference type="InterPro" id="IPR000045">
    <property type="entry name" value="Prepilin_IV_endopep_pep"/>
</dbReference>
<name>A0A495IHT8_9MICO</name>
<feature type="domain" description="Prepilin peptidase A24 N-terminal" evidence="9">
    <location>
        <begin position="13"/>
        <end position="96"/>
    </location>
</feature>
<feature type="domain" description="Prepilin type IV endopeptidase peptidase" evidence="8">
    <location>
        <begin position="121"/>
        <end position="232"/>
    </location>
</feature>
<dbReference type="Gene3D" id="1.20.120.1220">
    <property type="match status" value="1"/>
</dbReference>
<dbReference type="RefSeq" id="WP_121370311.1">
    <property type="nucleotide sequence ID" value="NZ_RBKS01000001.1"/>
</dbReference>
<dbReference type="Pfam" id="PF01478">
    <property type="entry name" value="Peptidase_A24"/>
    <property type="match status" value="1"/>
</dbReference>
<evidence type="ECO:0000256" key="4">
    <source>
        <dbReference type="ARBA" id="ARBA00022692"/>
    </source>
</evidence>
<dbReference type="GO" id="GO:0004190">
    <property type="term" value="F:aspartic-type endopeptidase activity"/>
    <property type="evidence" value="ECO:0007669"/>
    <property type="project" value="InterPro"/>
</dbReference>
<protein>
    <submittedName>
        <fullName evidence="10">Leader peptidase (Prepilin peptidase)/N-methyltransferase</fullName>
    </submittedName>
</protein>
<comment type="caution">
    <text evidence="10">The sequence shown here is derived from an EMBL/GenBank/DDBJ whole genome shotgun (WGS) entry which is preliminary data.</text>
</comment>
<evidence type="ECO:0000313" key="11">
    <source>
        <dbReference type="Proteomes" id="UP000280008"/>
    </source>
</evidence>
<organism evidence="10 11">
    <name type="scientific">Frondihabitans australicus</name>
    <dbReference type="NCBI Taxonomy" id="386892"/>
    <lineage>
        <taxon>Bacteria</taxon>
        <taxon>Bacillati</taxon>
        <taxon>Actinomycetota</taxon>
        <taxon>Actinomycetes</taxon>
        <taxon>Micrococcales</taxon>
        <taxon>Microbacteriaceae</taxon>
        <taxon>Frondihabitans</taxon>
    </lineage>
</organism>
<dbReference type="InterPro" id="IPR050882">
    <property type="entry name" value="Prepilin_peptidase/N-MTase"/>
</dbReference>
<dbReference type="EMBL" id="RBKS01000001">
    <property type="protein sequence ID" value="RKR75524.1"/>
    <property type="molecule type" value="Genomic_DNA"/>
</dbReference>
<dbReference type="Pfam" id="PF06750">
    <property type="entry name" value="A24_N_bact"/>
    <property type="match status" value="1"/>
</dbReference>
<dbReference type="Proteomes" id="UP000280008">
    <property type="component" value="Unassembled WGS sequence"/>
</dbReference>
<keyword evidence="3" id="KW-1003">Cell membrane</keyword>
<feature type="transmembrane region" description="Helical" evidence="7">
    <location>
        <begin position="109"/>
        <end position="131"/>
    </location>
</feature>
<dbReference type="GO" id="GO:0006465">
    <property type="term" value="P:signal peptide processing"/>
    <property type="evidence" value="ECO:0007669"/>
    <property type="project" value="TreeGrafter"/>
</dbReference>
<keyword evidence="5 7" id="KW-1133">Transmembrane helix</keyword>
<feature type="transmembrane region" description="Helical" evidence="7">
    <location>
        <begin position="78"/>
        <end position="97"/>
    </location>
</feature>
<feature type="transmembrane region" description="Helical" evidence="7">
    <location>
        <begin position="249"/>
        <end position="271"/>
    </location>
</feature>
<dbReference type="InterPro" id="IPR010627">
    <property type="entry name" value="Prepilin_pept_A24_N"/>
</dbReference>
<feature type="transmembrane region" description="Helical" evidence="7">
    <location>
        <begin position="143"/>
        <end position="161"/>
    </location>
</feature>
<feature type="transmembrane region" description="Helical" evidence="7">
    <location>
        <begin position="210"/>
        <end position="237"/>
    </location>
</feature>
<evidence type="ECO:0000256" key="7">
    <source>
        <dbReference type="SAM" id="Phobius"/>
    </source>
</evidence>
<dbReference type="OrthoDB" id="2087435at2"/>
<dbReference type="GO" id="GO:0032259">
    <property type="term" value="P:methylation"/>
    <property type="evidence" value="ECO:0007669"/>
    <property type="project" value="UniProtKB-KW"/>
</dbReference>
<evidence type="ECO:0000256" key="2">
    <source>
        <dbReference type="ARBA" id="ARBA00005801"/>
    </source>
</evidence>
<dbReference type="GO" id="GO:0005886">
    <property type="term" value="C:plasma membrane"/>
    <property type="evidence" value="ECO:0007669"/>
    <property type="project" value="UniProtKB-SubCell"/>
</dbReference>
<reference evidence="10 11" key="1">
    <citation type="submission" date="2018-10" db="EMBL/GenBank/DDBJ databases">
        <title>Sequencing the genomes of 1000 actinobacteria strains.</title>
        <authorList>
            <person name="Klenk H.-P."/>
        </authorList>
    </citation>
    <scope>NUCLEOTIDE SEQUENCE [LARGE SCALE GENOMIC DNA]</scope>
    <source>
        <strain evidence="10 11">DSM 17894</strain>
    </source>
</reference>
<evidence type="ECO:0000256" key="5">
    <source>
        <dbReference type="ARBA" id="ARBA00022989"/>
    </source>
</evidence>
<sequence>MSLALFSTLLAAVFGLAIGSFLNVVVYRVPNGMSVSHPASACPNCHSEIRAYDNVPVLSWFVLRGKCRDCRTPISGRYPIVEAATGAFFLIVAIRFWPAAGLPSDGLHVASRLLELAAFLYLAAISLALGIIDAEHHRLPNRIVLPSYAVAIAMLGAADVLTGDFGGLLRTLIGGAALFVFYFGIAFVYPAGMGFGDIKLAGVLGLYLGFLGWGPLIVGAFAAFLVGGVFAIVLIALKRVGRKGGIPFGPWMLVGAWIGVFAGQAVFHGYLTAIGAA</sequence>
<keyword evidence="10" id="KW-0489">Methyltransferase</keyword>
<proteinExistence type="inferred from homology"/>
<evidence type="ECO:0000259" key="8">
    <source>
        <dbReference type="Pfam" id="PF01478"/>
    </source>
</evidence>
<evidence type="ECO:0000256" key="6">
    <source>
        <dbReference type="ARBA" id="ARBA00023136"/>
    </source>
</evidence>
<evidence type="ECO:0000313" key="10">
    <source>
        <dbReference type="EMBL" id="RKR75524.1"/>
    </source>
</evidence>
<keyword evidence="4 7" id="KW-0812">Transmembrane</keyword>
<dbReference type="AlphaFoldDB" id="A0A495IHT8"/>
<evidence type="ECO:0000256" key="3">
    <source>
        <dbReference type="ARBA" id="ARBA00022475"/>
    </source>
</evidence>
<dbReference type="PANTHER" id="PTHR30487">
    <property type="entry name" value="TYPE 4 PREPILIN-LIKE PROTEINS LEADER PEPTIDE-PROCESSING ENZYME"/>
    <property type="match status" value="1"/>
</dbReference>
<evidence type="ECO:0000259" key="9">
    <source>
        <dbReference type="Pfam" id="PF06750"/>
    </source>
</evidence>
<comment type="subcellular location">
    <subcellularLocation>
        <location evidence="1">Cell membrane</location>
        <topology evidence="1">Multi-pass membrane protein</topology>
    </subcellularLocation>
</comment>
<keyword evidence="6 7" id="KW-0472">Membrane</keyword>